<sequence length="68" mass="7136">MPPFGMILSALGLYLHGFVLGLTPKDLILVGGGTGDCHGSNHMTALLEFTEKDHDGKASFCNRGCAMA</sequence>
<name>A0AA88E6V7_FICCA</name>
<feature type="chain" id="PRO_5041648161" evidence="1">
    <location>
        <begin position="22"/>
        <end position="68"/>
    </location>
</feature>
<accession>A0AA88E6V7</accession>
<keyword evidence="1" id="KW-0732">Signal</keyword>
<comment type="caution">
    <text evidence="2">The sequence shown here is derived from an EMBL/GenBank/DDBJ whole genome shotgun (WGS) entry which is preliminary data.</text>
</comment>
<evidence type="ECO:0000313" key="2">
    <source>
        <dbReference type="EMBL" id="GMN65099.1"/>
    </source>
</evidence>
<evidence type="ECO:0000256" key="1">
    <source>
        <dbReference type="SAM" id="SignalP"/>
    </source>
</evidence>
<dbReference type="Proteomes" id="UP001187192">
    <property type="component" value="Unassembled WGS sequence"/>
</dbReference>
<evidence type="ECO:0000313" key="3">
    <source>
        <dbReference type="Proteomes" id="UP001187192"/>
    </source>
</evidence>
<feature type="signal peptide" evidence="1">
    <location>
        <begin position="1"/>
        <end position="21"/>
    </location>
</feature>
<proteinExistence type="predicted"/>
<protein>
    <submittedName>
        <fullName evidence="2">Uncharacterized protein</fullName>
    </submittedName>
</protein>
<dbReference type="EMBL" id="BTGU01000211">
    <property type="protein sequence ID" value="GMN65099.1"/>
    <property type="molecule type" value="Genomic_DNA"/>
</dbReference>
<keyword evidence="3" id="KW-1185">Reference proteome</keyword>
<reference evidence="2" key="1">
    <citation type="submission" date="2023-07" db="EMBL/GenBank/DDBJ databases">
        <title>draft genome sequence of fig (Ficus carica).</title>
        <authorList>
            <person name="Takahashi T."/>
            <person name="Nishimura K."/>
        </authorList>
    </citation>
    <scope>NUCLEOTIDE SEQUENCE</scope>
</reference>
<gene>
    <name evidence="2" type="ORF">TIFTF001_034165</name>
</gene>
<organism evidence="2 3">
    <name type="scientific">Ficus carica</name>
    <name type="common">Common fig</name>
    <dbReference type="NCBI Taxonomy" id="3494"/>
    <lineage>
        <taxon>Eukaryota</taxon>
        <taxon>Viridiplantae</taxon>
        <taxon>Streptophyta</taxon>
        <taxon>Embryophyta</taxon>
        <taxon>Tracheophyta</taxon>
        <taxon>Spermatophyta</taxon>
        <taxon>Magnoliopsida</taxon>
        <taxon>eudicotyledons</taxon>
        <taxon>Gunneridae</taxon>
        <taxon>Pentapetalae</taxon>
        <taxon>rosids</taxon>
        <taxon>fabids</taxon>
        <taxon>Rosales</taxon>
        <taxon>Moraceae</taxon>
        <taxon>Ficeae</taxon>
        <taxon>Ficus</taxon>
    </lineage>
</organism>
<dbReference type="AlphaFoldDB" id="A0AA88E6V7"/>